<proteinExistence type="predicted"/>
<dbReference type="EMBL" id="BAABWU010000002">
    <property type="protein sequence ID" value="GAA6195271.1"/>
    <property type="molecule type" value="Genomic_DNA"/>
</dbReference>
<accession>A0ABQ0AHC2</accession>
<evidence type="ECO:0000313" key="2">
    <source>
        <dbReference type="Proteomes" id="UP001441944"/>
    </source>
</evidence>
<name>A0ABQ0AHC2_9RHOB</name>
<dbReference type="Pfam" id="PF09898">
    <property type="entry name" value="DUF2125"/>
    <property type="match status" value="1"/>
</dbReference>
<gene>
    <name evidence="1" type="ORF">NBRC116598_07150</name>
</gene>
<reference evidence="1 2" key="1">
    <citation type="submission" date="2024-04" db="EMBL/GenBank/DDBJ databases">
        <title>Draft genome sequence of Pseudophaeobacter arcticus NBRC 116598.</title>
        <authorList>
            <person name="Miyakawa T."/>
            <person name="Kusuya Y."/>
            <person name="Miura T."/>
        </authorList>
    </citation>
    <scope>NUCLEOTIDE SEQUENCE [LARGE SCALE GENOMIC DNA]</scope>
    <source>
        <strain evidence="1 2">SU-CL00105</strain>
    </source>
</reference>
<organism evidence="1 2">
    <name type="scientific">Pseudophaeobacter arcticus</name>
    <dbReference type="NCBI Taxonomy" id="385492"/>
    <lineage>
        <taxon>Bacteria</taxon>
        <taxon>Pseudomonadati</taxon>
        <taxon>Pseudomonadota</taxon>
        <taxon>Alphaproteobacteria</taxon>
        <taxon>Rhodobacterales</taxon>
        <taxon>Paracoccaceae</taxon>
        <taxon>Pseudophaeobacter</taxon>
    </lineage>
</organism>
<dbReference type="RefSeq" id="WP_353397157.1">
    <property type="nucleotide sequence ID" value="NZ_BAABWU010000002.1"/>
</dbReference>
<keyword evidence="2" id="KW-1185">Reference proteome</keyword>
<protein>
    <recommendedName>
        <fullName evidence="3">DUF2125 domain-containing protein</fullName>
    </recommendedName>
</protein>
<evidence type="ECO:0008006" key="3">
    <source>
        <dbReference type="Google" id="ProtNLM"/>
    </source>
</evidence>
<comment type="caution">
    <text evidence="1">The sequence shown here is derived from an EMBL/GenBank/DDBJ whole genome shotgun (WGS) entry which is preliminary data.</text>
</comment>
<evidence type="ECO:0000313" key="1">
    <source>
        <dbReference type="EMBL" id="GAA6195271.1"/>
    </source>
</evidence>
<dbReference type="InterPro" id="IPR018666">
    <property type="entry name" value="DUF2125"/>
</dbReference>
<sequence>MRLLKWLSLGAAVWIVYWGLAAWGLRTGFEAWFGEQQRQGWQVSYGPMTTRGFPMRHVTRLNQPLLADPGTGAAWSADWIEFDSPALWPGAQSLRFPATPQHYSFFDQTRSVTAEQMRADLQLAPGLALELEKLSLTSQDWQISDGSGVIWQAQDLLLEMRQLAQAEQYHLTAVATHFAPRGLLRTGFSGLSPTREDLPPRFDALRLRADLGFDTPWDRRAIELRRPQLRQVNLALAEAHWGDMLFRATGALEVDETGRLSGALDLRAENWPAILDMAERLSLLPPSSRRAVEKVLALFSTGTGRAAKIDISLRFKQGQVWAGPLQLGTAPLLVLR</sequence>
<dbReference type="Proteomes" id="UP001441944">
    <property type="component" value="Unassembled WGS sequence"/>
</dbReference>